<keyword evidence="2" id="KW-1185">Reference proteome</keyword>
<comment type="caution">
    <text evidence="1">The sequence shown here is derived from an EMBL/GenBank/DDBJ whole genome shotgun (WGS) entry which is preliminary data.</text>
</comment>
<gene>
    <name evidence="1" type="ORF">TsocGM_01500</name>
</gene>
<name>A0A432MR24_9BACT</name>
<dbReference type="RefSeq" id="WP_126723552.1">
    <property type="nucleotide sequence ID" value="NZ_RYZH01000002.1"/>
</dbReference>
<reference evidence="1 2" key="1">
    <citation type="submission" date="2018-12" db="EMBL/GenBank/DDBJ databases">
        <authorList>
            <person name="Toschakov S.V."/>
        </authorList>
    </citation>
    <scope>NUCLEOTIDE SEQUENCE [LARGE SCALE GENOMIC DNA]</scope>
    <source>
        <strain evidence="1 2">GM2012</strain>
    </source>
</reference>
<dbReference type="PROSITE" id="PS51257">
    <property type="entry name" value="PROKAR_LIPOPROTEIN"/>
    <property type="match status" value="1"/>
</dbReference>
<dbReference type="AlphaFoldDB" id="A0A432MR24"/>
<organism evidence="1 2">
    <name type="scientific">Tautonia sociabilis</name>
    <dbReference type="NCBI Taxonomy" id="2080755"/>
    <lineage>
        <taxon>Bacteria</taxon>
        <taxon>Pseudomonadati</taxon>
        <taxon>Planctomycetota</taxon>
        <taxon>Planctomycetia</taxon>
        <taxon>Isosphaerales</taxon>
        <taxon>Isosphaeraceae</taxon>
        <taxon>Tautonia</taxon>
    </lineage>
</organism>
<reference evidence="1 2" key="2">
    <citation type="submission" date="2019-01" db="EMBL/GenBank/DDBJ databases">
        <title>Tautonia sociabilis, a novel thermotolerant planctomycete of Isosphaeraceae family, isolated from a 4000 m deep subterranean habitat.</title>
        <authorList>
            <person name="Kovaleva O.L."/>
            <person name="Elcheninov A.G."/>
            <person name="Van Heerden E."/>
            <person name="Toshchakov S.V."/>
            <person name="Novikov A."/>
            <person name="Bonch-Osmolovskaya E.A."/>
            <person name="Kublanov I.V."/>
        </authorList>
    </citation>
    <scope>NUCLEOTIDE SEQUENCE [LARGE SCALE GENOMIC DNA]</scope>
    <source>
        <strain evidence="1 2">GM2012</strain>
    </source>
</reference>
<dbReference type="EMBL" id="RYZH01000002">
    <property type="protein sequence ID" value="RUL89475.1"/>
    <property type="molecule type" value="Genomic_DNA"/>
</dbReference>
<evidence type="ECO:0000313" key="1">
    <source>
        <dbReference type="EMBL" id="RUL89475.1"/>
    </source>
</evidence>
<dbReference type="OrthoDB" id="7348572at2"/>
<protein>
    <submittedName>
        <fullName evidence="1">Uncharacterized protein</fullName>
    </submittedName>
</protein>
<accession>A0A432MR24</accession>
<evidence type="ECO:0000313" key="2">
    <source>
        <dbReference type="Proteomes" id="UP000280296"/>
    </source>
</evidence>
<sequence length="93" mass="10283">MRHALIIAAALATVACTPQPPPTLDERLAGKTPEERREVLRVACLNEAEHLGDEKKEIRTVHGVKSDQSTVQTRRLKAICRAMDGENAIDNQK</sequence>
<dbReference type="Proteomes" id="UP000280296">
    <property type="component" value="Unassembled WGS sequence"/>
</dbReference>
<proteinExistence type="predicted"/>